<evidence type="ECO:0000313" key="6">
    <source>
        <dbReference type="EMBL" id="VFK04514.1"/>
    </source>
</evidence>
<dbReference type="AlphaFoldDB" id="A0A450V6E7"/>
<dbReference type="InterPro" id="IPR012675">
    <property type="entry name" value="Beta-grasp_dom_sf"/>
</dbReference>
<dbReference type="GO" id="GO:0006777">
    <property type="term" value="P:Mo-molybdopterin cofactor biosynthetic process"/>
    <property type="evidence" value="ECO:0007669"/>
    <property type="project" value="InterPro"/>
</dbReference>
<name>A0A450V6E7_9GAMM</name>
<evidence type="ECO:0000256" key="3">
    <source>
        <dbReference type="ARBA" id="ARBA00024247"/>
    </source>
</evidence>
<dbReference type="Gene3D" id="3.10.20.30">
    <property type="match status" value="1"/>
</dbReference>
<organism evidence="4">
    <name type="scientific">Candidatus Kentrum eta</name>
    <dbReference type="NCBI Taxonomy" id="2126337"/>
    <lineage>
        <taxon>Bacteria</taxon>
        <taxon>Pseudomonadati</taxon>
        <taxon>Pseudomonadota</taxon>
        <taxon>Gammaproteobacteria</taxon>
        <taxon>Candidatus Kentrum</taxon>
    </lineage>
</organism>
<reference evidence="4" key="1">
    <citation type="submission" date="2019-02" db="EMBL/GenBank/DDBJ databases">
        <authorList>
            <person name="Gruber-Vodicka R. H."/>
            <person name="Seah K. B. B."/>
        </authorList>
    </citation>
    <scope>NUCLEOTIDE SEQUENCE</scope>
    <source>
        <strain evidence="6">BECK_SA2B12</strain>
        <strain evidence="4">BECK_SA2B15</strain>
        <strain evidence="5">BECK_SA2B20</strain>
    </source>
</reference>
<dbReference type="EMBL" id="CAADFJ010000186">
    <property type="protein sequence ID" value="VFK04514.1"/>
    <property type="molecule type" value="Genomic_DNA"/>
</dbReference>
<comment type="similarity">
    <text evidence="2">Belongs to the MoaD family.</text>
</comment>
<dbReference type="InterPro" id="IPR044672">
    <property type="entry name" value="MOCS2A"/>
</dbReference>
<dbReference type="CDD" id="cd00754">
    <property type="entry name" value="Ubl_MoaD"/>
    <property type="match status" value="1"/>
</dbReference>
<accession>A0A450V6E7</accession>
<dbReference type="InterPro" id="IPR016155">
    <property type="entry name" value="Mopterin_synth/thiamin_S_b"/>
</dbReference>
<dbReference type="EMBL" id="CAADFI010000187">
    <property type="protein sequence ID" value="VFK00349.1"/>
    <property type="molecule type" value="Genomic_DNA"/>
</dbReference>
<evidence type="ECO:0000313" key="4">
    <source>
        <dbReference type="EMBL" id="VFK00336.1"/>
    </source>
</evidence>
<dbReference type="Pfam" id="PF02597">
    <property type="entry name" value="ThiS"/>
    <property type="match status" value="1"/>
</dbReference>
<protein>
    <recommendedName>
        <fullName evidence="3">Molybdopterin synthase sulfur carrier subunit</fullName>
    </recommendedName>
</protein>
<keyword evidence="1" id="KW-0547">Nucleotide-binding</keyword>
<evidence type="ECO:0000313" key="5">
    <source>
        <dbReference type="EMBL" id="VFK00349.1"/>
    </source>
</evidence>
<proteinExistence type="inferred from homology"/>
<dbReference type="GO" id="GO:1990133">
    <property type="term" value="C:molybdopterin adenylyltransferase complex"/>
    <property type="evidence" value="ECO:0007669"/>
    <property type="project" value="TreeGrafter"/>
</dbReference>
<evidence type="ECO:0000256" key="1">
    <source>
        <dbReference type="ARBA" id="ARBA00022741"/>
    </source>
</evidence>
<dbReference type="GO" id="GO:0000166">
    <property type="term" value="F:nucleotide binding"/>
    <property type="evidence" value="ECO:0007669"/>
    <property type="project" value="UniProtKB-KW"/>
</dbReference>
<dbReference type="PANTHER" id="PTHR33359:SF1">
    <property type="entry name" value="MOLYBDOPTERIN SYNTHASE SULFUR CARRIER SUBUNIT"/>
    <property type="match status" value="1"/>
</dbReference>
<dbReference type="SUPFAM" id="SSF54285">
    <property type="entry name" value="MoaD/ThiS"/>
    <property type="match status" value="1"/>
</dbReference>
<dbReference type="EMBL" id="CAADFG010000190">
    <property type="protein sequence ID" value="VFK00336.1"/>
    <property type="molecule type" value="Genomic_DNA"/>
</dbReference>
<dbReference type="PANTHER" id="PTHR33359">
    <property type="entry name" value="MOLYBDOPTERIN SYNTHASE SULFUR CARRIER SUBUNIT"/>
    <property type="match status" value="1"/>
</dbReference>
<sequence length="86" mass="9311">MSEPIVSYRVKLFAALKEHVDGEDWVFEGRSGLTGRALLNAFFDGYPELDGLRGVTRIAVNQVFCQGDASLTPEDELALIPPVSGG</sequence>
<evidence type="ECO:0000256" key="2">
    <source>
        <dbReference type="ARBA" id="ARBA00024200"/>
    </source>
</evidence>
<gene>
    <name evidence="4" type="ORF">BECKH772A_GA0070896_101906</name>
    <name evidence="5" type="ORF">BECKH772B_GA0070898_101876</name>
    <name evidence="6" type="ORF">BECKH772C_GA0070978_101866</name>
</gene>
<dbReference type="InterPro" id="IPR003749">
    <property type="entry name" value="ThiS/MoaD-like"/>
</dbReference>